<proteinExistence type="predicted"/>
<reference evidence="2 3" key="1">
    <citation type="submission" date="2020-06" db="EMBL/GenBank/DDBJ databases">
        <title>Oricola thermophila sp. nov. isolated from a tidal sediments.</title>
        <authorList>
            <person name="Kwon K.K."/>
            <person name="Yang S.-H."/>
            <person name="Park M.-J."/>
        </authorList>
    </citation>
    <scope>NUCLEOTIDE SEQUENCE [LARGE SCALE GENOMIC DNA]</scope>
    <source>
        <strain evidence="2 3">MEBiC13590</strain>
    </source>
</reference>
<dbReference type="Proteomes" id="UP000509367">
    <property type="component" value="Chromosome"/>
</dbReference>
<accession>A0A6N1VFZ9</accession>
<feature type="transmembrane region" description="Helical" evidence="1">
    <location>
        <begin position="163"/>
        <end position="182"/>
    </location>
</feature>
<dbReference type="RefSeq" id="WP_175275794.1">
    <property type="nucleotide sequence ID" value="NZ_CP054836.1"/>
</dbReference>
<evidence type="ECO:0000313" key="3">
    <source>
        <dbReference type="Proteomes" id="UP000509367"/>
    </source>
</evidence>
<evidence type="ECO:0008006" key="4">
    <source>
        <dbReference type="Google" id="ProtNLM"/>
    </source>
</evidence>
<keyword evidence="1" id="KW-0812">Transmembrane</keyword>
<gene>
    <name evidence="2" type="ORF">HTY61_05185</name>
</gene>
<name>A0A6N1VFZ9_9HYPH</name>
<keyword evidence="1" id="KW-0472">Membrane</keyword>
<keyword evidence="1" id="KW-1133">Transmembrane helix</keyword>
<feature type="transmembrane region" description="Helical" evidence="1">
    <location>
        <begin position="297"/>
        <end position="317"/>
    </location>
</feature>
<feature type="transmembrane region" description="Helical" evidence="1">
    <location>
        <begin position="338"/>
        <end position="356"/>
    </location>
</feature>
<sequence>MNAPARWSTVVAAFLAALWLPASLGMTPDASWLLTVAERTLDGEILYRDILEYNPPFSVWIYTGPAFASALTGLSSESFLHLQFALVFWLSFVLSALILRAGGRLRPTEWRIMALAWVLMFVLFPLQTFLQREHFAIMALMPWLALQAARWEKVGRFRASPWMIVAGGVSCSLIVLNKPYYVLTVVVPVAAMALHQRSLRPFFHVENLIGGAIALAYGAYVLRFHADYFGLLNETLRTVYLPVRTPEADILFRACAAAIVVALAAWRTPAHWPAETVMLTLSAIGHLAGTVVMGKTFTYHALPAMVMLGFAFLALVADDCRRNDDKPARGTPRPFFKAFAVFLVGSAFTLTSMVFLRGEASDPHLLAYLRDRHPGASYVSISPSYADSHPLVRLAGGSYVGPNAAMPAQSYGDILMARRPDMSAADRARIRVEIDKERRAFADAITSRQPDIVLVSERFTRGENPAWTAIASTDAIGELYQQETRIGDIRILVRKPAAPSGDAS</sequence>
<keyword evidence="3" id="KW-1185">Reference proteome</keyword>
<dbReference type="KEGG" id="orm:HTY61_05185"/>
<feature type="transmembrane region" description="Helical" evidence="1">
    <location>
        <begin position="79"/>
        <end position="99"/>
    </location>
</feature>
<organism evidence="2 3">
    <name type="scientific">Oricola thermophila</name>
    <dbReference type="NCBI Taxonomy" id="2742145"/>
    <lineage>
        <taxon>Bacteria</taxon>
        <taxon>Pseudomonadati</taxon>
        <taxon>Pseudomonadota</taxon>
        <taxon>Alphaproteobacteria</taxon>
        <taxon>Hyphomicrobiales</taxon>
        <taxon>Ahrensiaceae</taxon>
        <taxon>Oricola</taxon>
    </lineage>
</organism>
<evidence type="ECO:0000256" key="1">
    <source>
        <dbReference type="SAM" id="Phobius"/>
    </source>
</evidence>
<dbReference type="EMBL" id="CP054836">
    <property type="protein sequence ID" value="QKV17897.1"/>
    <property type="molecule type" value="Genomic_DNA"/>
</dbReference>
<dbReference type="AlphaFoldDB" id="A0A6N1VFZ9"/>
<protein>
    <recommendedName>
        <fullName evidence="4">Glycosyltransferase family 39 protein</fullName>
    </recommendedName>
</protein>
<feature type="transmembrane region" description="Helical" evidence="1">
    <location>
        <begin position="111"/>
        <end position="129"/>
    </location>
</feature>
<evidence type="ECO:0000313" key="2">
    <source>
        <dbReference type="EMBL" id="QKV17897.1"/>
    </source>
</evidence>
<feature type="transmembrane region" description="Helical" evidence="1">
    <location>
        <begin position="202"/>
        <end position="222"/>
    </location>
</feature>